<dbReference type="Gene3D" id="3.40.220.10">
    <property type="entry name" value="Leucine Aminopeptidase, subunit E, domain 1"/>
    <property type="match status" value="2"/>
</dbReference>
<comment type="caution">
    <text evidence="3">The sequence shown here is derived from an EMBL/GenBank/DDBJ whole genome shotgun (WGS) entry which is preliminary data.</text>
</comment>
<reference evidence="3" key="1">
    <citation type="submission" date="2015-09" db="EMBL/GenBank/DDBJ databases">
        <title>Draft Genome Sequences of Two Novel Amoeba-resistant Intranuclear Bacteria, Candidatus Berkiella cookevillensis and Candidatus Berkiella aquae.</title>
        <authorList>
            <person name="Mehari Y.T."/>
            <person name="Arivett B.A."/>
            <person name="Farone A.L."/>
            <person name="Gunderson J.H."/>
            <person name="Farone M.B."/>
        </authorList>
    </citation>
    <scope>NUCLEOTIDE SEQUENCE [LARGE SCALE GENOMIC DNA]</scope>
    <source>
        <strain evidence="3">HT99</strain>
    </source>
</reference>
<gene>
    <name evidence="4" type="ORF">HT99x_009590</name>
    <name evidence="3" type="ORF">HT99x_02475</name>
</gene>
<proteinExistence type="predicted"/>
<dbReference type="EMBL" id="LKAJ01000012">
    <property type="protein sequence ID" value="KRG20379.1"/>
    <property type="molecule type" value="Genomic_DNA"/>
</dbReference>
<evidence type="ECO:0000313" key="3">
    <source>
        <dbReference type="EMBL" id="KRG20379.1"/>
    </source>
</evidence>
<feature type="region of interest" description="Disordered" evidence="1">
    <location>
        <begin position="710"/>
        <end position="731"/>
    </location>
</feature>
<evidence type="ECO:0000259" key="2">
    <source>
        <dbReference type="PROSITE" id="PS51154"/>
    </source>
</evidence>
<evidence type="ECO:0000256" key="1">
    <source>
        <dbReference type="SAM" id="MobiDB-lite"/>
    </source>
</evidence>
<dbReference type="InterPro" id="IPR002589">
    <property type="entry name" value="Macro_dom"/>
</dbReference>
<dbReference type="EMBL" id="LKAJ02000001">
    <property type="protein sequence ID" value="MCS5711687.1"/>
    <property type="molecule type" value="Genomic_DNA"/>
</dbReference>
<reference evidence="4" key="3">
    <citation type="submission" date="2021-06" db="EMBL/GenBank/DDBJ databases">
        <title>Genomic Description and Analysis of Intracellular Bacteria, Candidatus Berkiella cookevillensis and Candidatus Berkiella aquae.</title>
        <authorList>
            <person name="Kidane D.T."/>
            <person name="Mehari Y.T."/>
            <person name="Rice F.C."/>
            <person name="Arivett B.A."/>
            <person name="Farone A.L."/>
            <person name="Berk S.G."/>
            <person name="Farone M.B."/>
        </authorList>
    </citation>
    <scope>NUCLEOTIDE SEQUENCE</scope>
    <source>
        <strain evidence="4">HT99</strain>
    </source>
</reference>
<dbReference type="SUPFAM" id="SSF52949">
    <property type="entry name" value="Macro domain-like"/>
    <property type="match status" value="1"/>
</dbReference>
<evidence type="ECO:0000313" key="4">
    <source>
        <dbReference type="EMBL" id="MCS5711687.1"/>
    </source>
</evidence>
<keyword evidence="5" id="KW-1185">Reference proteome</keyword>
<dbReference type="AlphaFoldDB" id="A0A0Q9YI69"/>
<evidence type="ECO:0000313" key="5">
    <source>
        <dbReference type="Proteomes" id="UP000051497"/>
    </source>
</evidence>
<dbReference type="InterPro" id="IPR043472">
    <property type="entry name" value="Macro_dom-like"/>
</dbReference>
<reference evidence="4" key="2">
    <citation type="journal article" date="2016" name="Genome Announc.">
        <title>Draft Genome Sequences of Two Novel Amoeba-Resistant Intranuclear Bacteria, 'Candidatus Berkiella cookevillensis' and 'Candidatus Berkiella aquae'.</title>
        <authorList>
            <person name="Mehari Y.T."/>
            <person name="Arivett B.A."/>
            <person name="Farone A.L."/>
            <person name="Gunderson J.H."/>
            <person name="Farone M.B."/>
        </authorList>
    </citation>
    <scope>NUCLEOTIDE SEQUENCE</scope>
    <source>
        <strain evidence="4">HT99</strain>
    </source>
</reference>
<protein>
    <submittedName>
        <fullName evidence="3">RNase III inhibitor</fullName>
    </submittedName>
</protein>
<dbReference type="OrthoDB" id="5652925at2"/>
<dbReference type="RefSeq" id="WP_075067090.1">
    <property type="nucleotide sequence ID" value="NZ_LKAJ02000001.1"/>
</dbReference>
<accession>A0A0Q9YI69</accession>
<dbReference type="Proteomes" id="UP000051497">
    <property type="component" value="Unassembled WGS sequence"/>
</dbReference>
<dbReference type="STRING" id="295108.HT99x_02475"/>
<name>A0A0Q9YI69_9GAMM</name>
<dbReference type="PROSITE" id="PS51154">
    <property type="entry name" value="MACRO"/>
    <property type="match status" value="1"/>
</dbReference>
<sequence length="955" mass="103176">MNKGPISTTFSNKIDKLDGRYQNPRDKNKILTPAAKSAVDDLKKFIGYEGDSGAGKFLVDSPLEQLLTNKIPSVQINSKATLTRDEVIATQNSVKIYADNTLDSKRLQNSLAIKNTDGTTANLDKKQCSFDAGRRVIISSDYIVNDHNFMPVAPVAVKTIAVSAPNLRQGKDTQRDYFINIDGTLNSEKYKKEMQSRVELMLRAMHEEGVTYPVIPGLGAGDFAGGFAKEVSTIIAQAIKEELASGKYPHFKGVALSMIDGPNGVNYQAYQSVFDGYDGIPPVAVTNKEMTAIALALGENGEIPGYVIADHPIRRPGNGWAVNKDGTGAGAQEETGTKHLGCYLVAQAHELNPQMLDASKVKTLKLNAPSQMKTADDIEQATQINQARQTAMAIKNRFGPNLQGRILISTPNSQGDLTFQFKDSAAANAFCQAMANGMFGEKILNAQGGPKVPFPATKNNINGPYKVAITANNMQRIQQGLTSPLPENTATPPLPTPDLSPKNTNAIATFVQGSALDIPADIYVNASSATTLEMNAWAGIAGQIRDNLSTPSQKIVSEDWQKHGKKIDAGKATIVTDQKGVPAKLDLKNGKSAFLIHASAPIAGTNKHDPLLINTLKSAYRGILDEAHQLQQQNTAKSLTVACAPLGIGIYGNDPKVSAKAAFDAIQEFRQANPNAEVNLKFGNFGGPKNNEFQSAFEAEQLKVATDAAKKTTTVSKKPNTSEDKKPIVTPEKQPTPIEVEKAFVTPEKAATVEVQKTTAVTKKQSKKTSSTALNDDLFNKNKAITPQRDGKQKTQVINDKQLSIAELHSSLKSKTKEELVAAGIKNFKVIEPATPKGSSYLKLDIFCTKDVSATGKTTDVTVEHKPGTEGITYAIKKTMPISEKEQAIERICKLAVDSAKPGTVFKIPTKDPQQQAMTEAALDKALQAKYPETYLKDQLKVPDLPDKPLQRNLK</sequence>
<organism evidence="3">
    <name type="scientific">Candidatus Berkiella aquae</name>
    <dbReference type="NCBI Taxonomy" id="295108"/>
    <lineage>
        <taxon>Bacteria</taxon>
        <taxon>Pseudomonadati</taxon>
        <taxon>Pseudomonadota</taxon>
        <taxon>Gammaproteobacteria</taxon>
        <taxon>Candidatus Berkiellales</taxon>
        <taxon>Candidatus Berkiellaceae</taxon>
        <taxon>Candidatus Berkiella</taxon>
    </lineage>
</organism>
<feature type="domain" description="Macro" evidence="2">
    <location>
        <begin position="495"/>
        <end position="701"/>
    </location>
</feature>